<dbReference type="Proteomes" id="UP001443914">
    <property type="component" value="Unassembled WGS sequence"/>
</dbReference>
<reference evidence="2" key="1">
    <citation type="submission" date="2024-03" db="EMBL/GenBank/DDBJ databases">
        <title>WGS assembly of Saponaria officinalis var. Norfolk2.</title>
        <authorList>
            <person name="Jenkins J."/>
            <person name="Shu S."/>
            <person name="Grimwood J."/>
            <person name="Barry K."/>
            <person name="Goodstein D."/>
            <person name="Schmutz J."/>
            <person name="Leebens-Mack J."/>
            <person name="Osbourn A."/>
        </authorList>
    </citation>
    <scope>NUCLEOTIDE SEQUENCE [LARGE SCALE GENOMIC DNA]</scope>
    <source>
        <strain evidence="2">JIC</strain>
    </source>
</reference>
<name>A0AAW1GRZ0_SAPOF</name>
<organism evidence="2 3">
    <name type="scientific">Saponaria officinalis</name>
    <name type="common">Common soapwort</name>
    <name type="synonym">Lychnis saponaria</name>
    <dbReference type="NCBI Taxonomy" id="3572"/>
    <lineage>
        <taxon>Eukaryota</taxon>
        <taxon>Viridiplantae</taxon>
        <taxon>Streptophyta</taxon>
        <taxon>Embryophyta</taxon>
        <taxon>Tracheophyta</taxon>
        <taxon>Spermatophyta</taxon>
        <taxon>Magnoliopsida</taxon>
        <taxon>eudicotyledons</taxon>
        <taxon>Gunneridae</taxon>
        <taxon>Pentapetalae</taxon>
        <taxon>Caryophyllales</taxon>
        <taxon>Caryophyllaceae</taxon>
        <taxon>Caryophylleae</taxon>
        <taxon>Saponaria</taxon>
    </lineage>
</organism>
<proteinExistence type="predicted"/>
<accession>A0AAW1GRZ0</accession>
<evidence type="ECO:0000256" key="1">
    <source>
        <dbReference type="SAM" id="MobiDB-lite"/>
    </source>
</evidence>
<sequence length="130" mass="14522">MKLFYHYGVHLGSVNPELRPPIIGPHFIPPPFHLSSLSSYPTISTTMSSPQSPDHHRTHNPTHRTTADIFLTTATATSTDHPRPIFDLHANDHHLMNPHYPTPPPAAITTRVHHGLITHHHSITPLSSRT</sequence>
<gene>
    <name evidence="2" type="ORF">RND81_14G186200</name>
</gene>
<keyword evidence="3" id="KW-1185">Reference proteome</keyword>
<protein>
    <submittedName>
        <fullName evidence="2">Uncharacterized protein</fullName>
    </submittedName>
</protein>
<evidence type="ECO:0000313" key="3">
    <source>
        <dbReference type="Proteomes" id="UP001443914"/>
    </source>
</evidence>
<feature type="region of interest" description="Disordered" evidence="1">
    <location>
        <begin position="43"/>
        <end position="62"/>
    </location>
</feature>
<dbReference type="EMBL" id="JBDFQZ010000014">
    <property type="protein sequence ID" value="KAK9666456.1"/>
    <property type="molecule type" value="Genomic_DNA"/>
</dbReference>
<feature type="compositionally biased region" description="Polar residues" evidence="1">
    <location>
        <begin position="43"/>
        <end position="52"/>
    </location>
</feature>
<evidence type="ECO:0000313" key="2">
    <source>
        <dbReference type="EMBL" id="KAK9666456.1"/>
    </source>
</evidence>
<comment type="caution">
    <text evidence="2">The sequence shown here is derived from an EMBL/GenBank/DDBJ whole genome shotgun (WGS) entry which is preliminary data.</text>
</comment>
<dbReference type="AlphaFoldDB" id="A0AAW1GRZ0"/>